<reference evidence="1" key="1">
    <citation type="submission" date="2014-11" db="EMBL/GenBank/DDBJ databases">
        <authorList>
            <person name="Amaro Gonzalez C."/>
        </authorList>
    </citation>
    <scope>NUCLEOTIDE SEQUENCE</scope>
</reference>
<dbReference type="EMBL" id="GBXM01072058">
    <property type="protein sequence ID" value="JAH36519.1"/>
    <property type="molecule type" value="Transcribed_RNA"/>
</dbReference>
<organism evidence="1">
    <name type="scientific">Anguilla anguilla</name>
    <name type="common">European freshwater eel</name>
    <name type="synonym">Muraena anguilla</name>
    <dbReference type="NCBI Taxonomy" id="7936"/>
    <lineage>
        <taxon>Eukaryota</taxon>
        <taxon>Metazoa</taxon>
        <taxon>Chordata</taxon>
        <taxon>Craniata</taxon>
        <taxon>Vertebrata</taxon>
        <taxon>Euteleostomi</taxon>
        <taxon>Actinopterygii</taxon>
        <taxon>Neopterygii</taxon>
        <taxon>Teleostei</taxon>
        <taxon>Anguilliformes</taxon>
        <taxon>Anguillidae</taxon>
        <taxon>Anguilla</taxon>
    </lineage>
</organism>
<dbReference type="EMBL" id="GBXM01078583">
    <property type="protein sequence ID" value="JAH29994.1"/>
    <property type="molecule type" value="Transcribed_RNA"/>
</dbReference>
<reference evidence="1" key="2">
    <citation type="journal article" date="2015" name="Fish Shellfish Immunol.">
        <title>Early steps in the European eel (Anguilla anguilla)-Vibrio vulnificus interaction in the gills: Role of the RtxA13 toxin.</title>
        <authorList>
            <person name="Callol A."/>
            <person name="Pajuelo D."/>
            <person name="Ebbesson L."/>
            <person name="Teles M."/>
            <person name="MacKenzie S."/>
            <person name="Amaro C."/>
        </authorList>
    </citation>
    <scope>NUCLEOTIDE SEQUENCE</scope>
</reference>
<protein>
    <submittedName>
        <fullName evidence="1">Uncharacterized protein</fullName>
    </submittedName>
</protein>
<name>A0A0E9RLM3_ANGAN</name>
<evidence type="ECO:0000313" key="1">
    <source>
        <dbReference type="EMBL" id="JAH29994.1"/>
    </source>
</evidence>
<sequence length="23" mass="2729">MVQFLSRLCAIFRIHNCRVSFTS</sequence>
<dbReference type="AlphaFoldDB" id="A0A0E9RLM3"/>
<proteinExistence type="predicted"/>
<accession>A0A0E9RLM3</accession>